<evidence type="ECO:0000313" key="1">
    <source>
        <dbReference type="EMBL" id="PTQ66398.1"/>
    </source>
</evidence>
<name>A0A2T5H490_9RHOB</name>
<evidence type="ECO:0000313" key="2">
    <source>
        <dbReference type="Proteomes" id="UP000244077"/>
    </source>
</evidence>
<keyword evidence="2" id="KW-1185">Reference proteome</keyword>
<dbReference type="Proteomes" id="UP000244077">
    <property type="component" value="Unassembled WGS sequence"/>
</dbReference>
<dbReference type="AlphaFoldDB" id="A0A2T5H490"/>
<proteinExistence type="predicted"/>
<protein>
    <submittedName>
        <fullName evidence="1">Uncharacterized protein</fullName>
    </submittedName>
</protein>
<accession>A0A2T5H490</accession>
<reference evidence="1 2" key="1">
    <citation type="submission" date="2018-04" db="EMBL/GenBank/DDBJ databases">
        <title>Genomic Encyclopedia of Archaeal and Bacterial Type Strains, Phase II (KMG-II): from individual species to whole genera.</title>
        <authorList>
            <person name="Goeker M."/>
        </authorList>
    </citation>
    <scope>NUCLEOTIDE SEQUENCE [LARGE SCALE GENOMIC DNA]</scope>
    <source>
        <strain evidence="1 2">DSM 100434</strain>
    </source>
</reference>
<dbReference type="EMBL" id="QAOH01000028">
    <property type="protein sequence ID" value="PTQ66398.1"/>
    <property type="molecule type" value="Genomic_DNA"/>
</dbReference>
<comment type="caution">
    <text evidence="1">The sequence shown here is derived from an EMBL/GenBank/DDBJ whole genome shotgun (WGS) entry which is preliminary data.</text>
</comment>
<organism evidence="1 2">
    <name type="scientific">Celeribacter persicus</name>
    <dbReference type="NCBI Taxonomy" id="1651082"/>
    <lineage>
        <taxon>Bacteria</taxon>
        <taxon>Pseudomonadati</taxon>
        <taxon>Pseudomonadota</taxon>
        <taxon>Alphaproteobacteria</taxon>
        <taxon>Rhodobacterales</taxon>
        <taxon>Roseobacteraceae</taxon>
        <taxon>Celeribacter</taxon>
    </lineage>
</organism>
<sequence>MKSALQSPVYAINITPNRDGVEFRQKISQISLKSAQIFTEKEVGFTDNTNSV</sequence>
<gene>
    <name evidence="1" type="ORF">C8N42_12823</name>
</gene>